<organism evidence="1 2">
    <name type="scientific">Pseudomonas putida</name>
    <name type="common">Arthrobacter siderocapsulatus</name>
    <dbReference type="NCBI Taxonomy" id="303"/>
    <lineage>
        <taxon>Bacteria</taxon>
        <taxon>Pseudomonadati</taxon>
        <taxon>Pseudomonadota</taxon>
        <taxon>Gammaproteobacteria</taxon>
        <taxon>Pseudomonadales</taxon>
        <taxon>Pseudomonadaceae</taxon>
        <taxon>Pseudomonas</taxon>
    </lineage>
</organism>
<evidence type="ECO:0000313" key="2">
    <source>
        <dbReference type="Proteomes" id="UP000637061"/>
    </source>
</evidence>
<gene>
    <name evidence="1" type="ORF">JEU22_02155</name>
</gene>
<proteinExistence type="predicted"/>
<dbReference type="RefSeq" id="WP_198746312.1">
    <property type="nucleotide sequence ID" value="NZ_JAEHTE010000001.1"/>
</dbReference>
<reference evidence="1" key="1">
    <citation type="submission" date="2020-12" db="EMBL/GenBank/DDBJ databases">
        <title>Enhanced detection system for hospital associated transmission using whole genome sequencing surveillance.</title>
        <authorList>
            <person name="Harrison L.H."/>
            <person name="Van Tyne D."/>
            <person name="Marsh J.W."/>
            <person name="Griffith M.P."/>
            <person name="Snyder D.J."/>
            <person name="Cooper V.S."/>
            <person name="Mustapha M."/>
        </authorList>
    </citation>
    <scope>NUCLEOTIDE SEQUENCE</scope>
    <source>
        <strain evidence="1">PSB00042</strain>
    </source>
</reference>
<protein>
    <submittedName>
        <fullName evidence="1">Uncharacterized protein</fullName>
    </submittedName>
</protein>
<dbReference type="Proteomes" id="UP000637061">
    <property type="component" value="Unassembled WGS sequence"/>
</dbReference>
<dbReference type="AlphaFoldDB" id="A0A8I1EA85"/>
<dbReference type="EMBL" id="JAEHTE010000001">
    <property type="protein sequence ID" value="MBI6882704.1"/>
    <property type="molecule type" value="Genomic_DNA"/>
</dbReference>
<accession>A0A8I1EA85</accession>
<comment type="caution">
    <text evidence="1">The sequence shown here is derived from an EMBL/GenBank/DDBJ whole genome shotgun (WGS) entry which is preliminary data.</text>
</comment>
<sequence length="291" mass="33067">MSTPNAIDQWLIQYMMERLTDILQTSSHGPDTTVRMFGHRDLANIDLLCGRKLNIADPAVAHLINYVRAASESSRITLDGMMKVLQGDFLVVTDGRPKRPIDDLRRMFDLRQAGQWGELDNFIRTLTRQRQSISEIIGPMVDSFRVDPQDFALGEKECFVVGHYVTGRNYEKVAFGSSPEVVLRYVDDAIQDAGHAYKRDSLVRSWLALLRNEQILFCTPLLPKVTTTKYPCPYKGFTISTNKNHALLAADWANTKWYDQDPRLMGALANALPRCERALLKGRYLEDDLGI</sequence>
<evidence type="ECO:0000313" key="1">
    <source>
        <dbReference type="EMBL" id="MBI6882704.1"/>
    </source>
</evidence>
<name>A0A8I1EA85_PSEPU</name>